<keyword evidence="7 12" id="KW-1133">Transmembrane helix</keyword>
<comment type="similarity">
    <text evidence="2">Belongs to the ATPase A chain family.</text>
</comment>
<feature type="transmembrane region" description="Helical" evidence="12">
    <location>
        <begin position="29"/>
        <end position="47"/>
    </location>
</feature>
<dbReference type="HAMAP" id="MF_01393">
    <property type="entry name" value="ATP_synth_a_bact"/>
    <property type="match status" value="1"/>
</dbReference>
<dbReference type="FunFam" id="1.20.120.220:FF:000003">
    <property type="entry name" value="ATP synthase subunit a"/>
    <property type="match status" value="1"/>
</dbReference>
<name>A0A380T7N3_9ZZZZ</name>
<dbReference type="Pfam" id="PF00119">
    <property type="entry name" value="ATP-synt_A"/>
    <property type="match status" value="1"/>
</dbReference>
<comment type="subcellular location">
    <subcellularLocation>
        <location evidence="1">Mitochondrion inner membrane</location>
        <topology evidence="1">Multi-pass membrane protein</topology>
    </subcellularLocation>
</comment>
<keyword evidence="6" id="KW-0375">Hydrogen ion transport</keyword>
<reference evidence="13" key="1">
    <citation type="submission" date="2018-07" db="EMBL/GenBank/DDBJ databases">
        <authorList>
            <person name="Quirk P.G."/>
            <person name="Krulwich T.A."/>
        </authorList>
    </citation>
    <scope>NUCLEOTIDE SEQUENCE</scope>
</reference>
<keyword evidence="5 12" id="KW-0812">Transmembrane</keyword>
<dbReference type="Gene3D" id="1.20.120.220">
    <property type="entry name" value="ATP synthase, F0 complex, subunit A"/>
    <property type="match status" value="1"/>
</dbReference>
<evidence type="ECO:0000256" key="7">
    <source>
        <dbReference type="ARBA" id="ARBA00022989"/>
    </source>
</evidence>
<dbReference type="GO" id="GO:0045259">
    <property type="term" value="C:proton-transporting ATP synthase complex"/>
    <property type="evidence" value="ECO:0007669"/>
    <property type="project" value="UniProtKB-KW"/>
</dbReference>
<evidence type="ECO:0000256" key="5">
    <source>
        <dbReference type="ARBA" id="ARBA00022692"/>
    </source>
</evidence>
<proteinExistence type="inferred from homology"/>
<dbReference type="InterPro" id="IPR035908">
    <property type="entry name" value="F0_ATP_A_sf"/>
</dbReference>
<evidence type="ECO:0000256" key="1">
    <source>
        <dbReference type="ARBA" id="ARBA00004448"/>
    </source>
</evidence>
<dbReference type="InterPro" id="IPR000568">
    <property type="entry name" value="ATP_synth_F0_asu"/>
</dbReference>
<evidence type="ECO:0000256" key="9">
    <source>
        <dbReference type="ARBA" id="ARBA00023136"/>
    </source>
</evidence>
<evidence type="ECO:0000256" key="4">
    <source>
        <dbReference type="ARBA" id="ARBA00022547"/>
    </source>
</evidence>
<evidence type="ECO:0000256" key="8">
    <source>
        <dbReference type="ARBA" id="ARBA00023065"/>
    </source>
</evidence>
<evidence type="ECO:0000256" key="11">
    <source>
        <dbReference type="ARBA" id="ARBA00032954"/>
    </source>
</evidence>
<keyword evidence="8" id="KW-0406">Ion transport</keyword>
<feature type="transmembrane region" description="Helical" evidence="12">
    <location>
        <begin position="83"/>
        <end position="107"/>
    </location>
</feature>
<protein>
    <recommendedName>
        <fullName evidence="11">F-ATPase protein 6</fullName>
    </recommendedName>
</protein>
<gene>
    <name evidence="13" type="primary">atpB</name>
    <name evidence="13" type="ORF">DF3PB_100011</name>
</gene>
<dbReference type="GO" id="GO:0046933">
    <property type="term" value="F:proton-transporting ATP synthase activity, rotational mechanism"/>
    <property type="evidence" value="ECO:0007669"/>
    <property type="project" value="TreeGrafter"/>
</dbReference>
<evidence type="ECO:0000256" key="2">
    <source>
        <dbReference type="ARBA" id="ARBA00006810"/>
    </source>
</evidence>
<dbReference type="NCBIfam" id="NF004482">
    <property type="entry name" value="PRK05815.2-4"/>
    <property type="match status" value="1"/>
</dbReference>
<dbReference type="SUPFAM" id="SSF81336">
    <property type="entry name" value="F1F0 ATP synthase subunit A"/>
    <property type="match status" value="1"/>
</dbReference>
<feature type="transmembrane region" description="Helical" evidence="12">
    <location>
        <begin position="215"/>
        <end position="234"/>
    </location>
</feature>
<evidence type="ECO:0000313" key="13">
    <source>
        <dbReference type="EMBL" id="SUS03515.1"/>
    </source>
</evidence>
<dbReference type="PRINTS" id="PR00123">
    <property type="entry name" value="ATPASEA"/>
</dbReference>
<evidence type="ECO:0000256" key="6">
    <source>
        <dbReference type="ARBA" id="ARBA00022781"/>
    </source>
</evidence>
<dbReference type="GO" id="GO:0005743">
    <property type="term" value="C:mitochondrial inner membrane"/>
    <property type="evidence" value="ECO:0007669"/>
    <property type="project" value="UniProtKB-SubCell"/>
</dbReference>
<dbReference type="AlphaFoldDB" id="A0A380T7N3"/>
<dbReference type="InterPro" id="IPR023011">
    <property type="entry name" value="ATP_synth_F0_asu_AS"/>
</dbReference>
<keyword evidence="9 12" id="KW-0472">Membrane</keyword>
<keyword evidence="10" id="KW-0066">ATP synthesis</keyword>
<organism evidence="13">
    <name type="scientific">metagenome</name>
    <dbReference type="NCBI Taxonomy" id="256318"/>
    <lineage>
        <taxon>unclassified sequences</taxon>
        <taxon>metagenomes</taxon>
    </lineage>
</organism>
<accession>A0A380T7N3</accession>
<evidence type="ECO:0000256" key="12">
    <source>
        <dbReference type="SAM" id="Phobius"/>
    </source>
</evidence>
<dbReference type="EMBL" id="UIDG01000002">
    <property type="protein sequence ID" value="SUS03515.1"/>
    <property type="molecule type" value="Genomic_DNA"/>
</dbReference>
<evidence type="ECO:0000256" key="3">
    <source>
        <dbReference type="ARBA" id="ARBA00022448"/>
    </source>
</evidence>
<dbReference type="InterPro" id="IPR045083">
    <property type="entry name" value="ATP_synth_F0_asu_bact/mt"/>
</dbReference>
<feature type="transmembrane region" description="Helical" evidence="12">
    <location>
        <begin position="139"/>
        <end position="165"/>
    </location>
</feature>
<dbReference type="PANTHER" id="PTHR11410:SF0">
    <property type="entry name" value="ATP SYNTHASE SUBUNIT A"/>
    <property type="match status" value="1"/>
</dbReference>
<dbReference type="NCBIfam" id="TIGR01131">
    <property type="entry name" value="ATP_synt_6_or_A"/>
    <property type="match status" value="1"/>
</dbReference>
<keyword evidence="3" id="KW-0813">Transport</keyword>
<dbReference type="PROSITE" id="PS00449">
    <property type="entry name" value="ATPASE_A"/>
    <property type="match status" value="1"/>
</dbReference>
<dbReference type="CDD" id="cd00310">
    <property type="entry name" value="ATP-synt_Fo_a_6"/>
    <property type="match status" value="1"/>
</dbReference>
<feature type="transmembrane region" description="Helical" evidence="12">
    <location>
        <begin position="185"/>
        <end position="208"/>
    </location>
</feature>
<evidence type="ECO:0000256" key="10">
    <source>
        <dbReference type="ARBA" id="ARBA00023310"/>
    </source>
</evidence>
<keyword evidence="4" id="KW-0138">CF(0)</keyword>
<dbReference type="PANTHER" id="PTHR11410">
    <property type="entry name" value="ATP SYNTHASE SUBUNIT A"/>
    <property type="match status" value="1"/>
</dbReference>
<feature type="transmembrane region" description="Helical" evidence="12">
    <location>
        <begin position="113"/>
        <end position="132"/>
    </location>
</feature>
<sequence>MASPLEQFRIKPLVDISVGGVDASFTNSALMMMITVVGVSALMYFSMRQRSLIPGRMQSIAELSYTFVANMLRNNVGAEGRKYFPFVFTLFMFVLIGNMLGMIPYSFTFTSHLIVTLGMALVVFIGTTTIGFMKHGLHFFHFFLPHGTPIYLAPLLIPIEVLSYLTRPFSLALRLFANMTAGHTLLKVFGGFVAGLGIIGIIPLAAVVALTGLELLVAFLQAYVFAILTCIYLNDALHMH</sequence>